<sequence>MDQAFAALLEDLAEKKLLDTTLVWWSGEFGRTPKIDWNPPWNGGRNHFARCFSAVVAGGGFQGGKVVGESDATASNVVQRPVAPQDLLGSIYELCGIDPDGMLPNPRNLPVTILPPESSAGRLREIYKPGAELKK</sequence>
<reference evidence="1" key="1">
    <citation type="submission" date="2019-08" db="EMBL/GenBank/DDBJ databases">
        <authorList>
            <person name="Kucharzyk K."/>
            <person name="Murdoch R.W."/>
            <person name="Higgins S."/>
            <person name="Loffler F."/>
        </authorList>
    </citation>
    <scope>NUCLEOTIDE SEQUENCE</scope>
</reference>
<dbReference type="Pfam" id="PF07394">
    <property type="entry name" value="DUF1501"/>
    <property type="match status" value="1"/>
</dbReference>
<protein>
    <recommendedName>
        <fullName evidence="2">DUF1501 domain-containing protein</fullName>
    </recommendedName>
</protein>
<dbReference type="PANTHER" id="PTHR43737">
    <property type="entry name" value="BLL7424 PROTEIN"/>
    <property type="match status" value="1"/>
</dbReference>
<comment type="caution">
    <text evidence="1">The sequence shown here is derived from an EMBL/GenBank/DDBJ whole genome shotgun (WGS) entry which is preliminary data.</text>
</comment>
<name>A0A645J8W8_9ZZZZ</name>
<proteinExistence type="predicted"/>
<evidence type="ECO:0000313" key="1">
    <source>
        <dbReference type="EMBL" id="MPN56924.1"/>
    </source>
</evidence>
<accession>A0A645J8W8</accession>
<dbReference type="SUPFAM" id="SSF53649">
    <property type="entry name" value="Alkaline phosphatase-like"/>
    <property type="match status" value="1"/>
</dbReference>
<organism evidence="1">
    <name type="scientific">bioreactor metagenome</name>
    <dbReference type="NCBI Taxonomy" id="1076179"/>
    <lineage>
        <taxon>unclassified sequences</taxon>
        <taxon>metagenomes</taxon>
        <taxon>ecological metagenomes</taxon>
    </lineage>
</organism>
<dbReference type="InterPro" id="IPR010869">
    <property type="entry name" value="DUF1501"/>
</dbReference>
<dbReference type="PANTHER" id="PTHR43737:SF1">
    <property type="entry name" value="DUF1501 DOMAIN-CONTAINING PROTEIN"/>
    <property type="match status" value="1"/>
</dbReference>
<gene>
    <name evidence="1" type="ORF">SDC9_204617</name>
</gene>
<evidence type="ECO:0008006" key="2">
    <source>
        <dbReference type="Google" id="ProtNLM"/>
    </source>
</evidence>
<dbReference type="EMBL" id="VSSQ01127846">
    <property type="protein sequence ID" value="MPN56924.1"/>
    <property type="molecule type" value="Genomic_DNA"/>
</dbReference>
<dbReference type="InterPro" id="IPR017850">
    <property type="entry name" value="Alkaline_phosphatase_core_sf"/>
</dbReference>
<dbReference type="AlphaFoldDB" id="A0A645J8W8"/>